<organism evidence="2 3">
    <name type="scientific">Actinotalea ferrariae CF5-4</name>
    <dbReference type="NCBI Taxonomy" id="948458"/>
    <lineage>
        <taxon>Bacteria</taxon>
        <taxon>Bacillati</taxon>
        <taxon>Actinomycetota</taxon>
        <taxon>Actinomycetes</taxon>
        <taxon>Micrococcales</taxon>
        <taxon>Cellulomonadaceae</taxon>
        <taxon>Actinotalea</taxon>
    </lineage>
</organism>
<keyword evidence="3" id="KW-1185">Reference proteome</keyword>
<dbReference type="AlphaFoldDB" id="A0A021VVE7"/>
<dbReference type="EMBL" id="AXCW01000005">
    <property type="protein sequence ID" value="EYR65093.1"/>
    <property type="molecule type" value="Genomic_DNA"/>
</dbReference>
<evidence type="ECO:0000313" key="3">
    <source>
        <dbReference type="Proteomes" id="UP000019753"/>
    </source>
</evidence>
<name>A0A021VVE7_9CELL</name>
<accession>A0A021VVE7</accession>
<dbReference type="Proteomes" id="UP000019753">
    <property type="component" value="Unassembled WGS sequence"/>
</dbReference>
<feature type="region of interest" description="Disordered" evidence="1">
    <location>
        <begin position="209"/>
        <end position="231"/>
    </location>
</feature>
<gene>
    <name evidence="2" type="ORF">N866_15295</name>
</gene>
<reference evidence="2 3" key="1">
    <citation type="submission" date="2014-01" db="EMBL/GenBank/DDBJ databases">
        <title>Actinotalea ferrariae CF5-4.</title>
        <authorList>
            <person name="Chen F."/>
            <person name="Li Y."/>
            <person name="Wang G."/>
        </authorList>
    </citation>
    <scope>NUCLEOTIDE SEQUENCE [LARGE SCALE GENOMIC DNA]</scope>
    <source>
        <strain evidence="2 3">CF5-4</strain>
    </source>
</reference>
<protein>
    <submittedName>
        <fullName evidence="2">Uncharacterized protein</fullName>
    </submittedName>
</protein>
<proteinExistence type="predicted"/>
<evidence type="ECO:0000313" key="2">
    <source>
        <dbReference type="EMBL" id="EYR65093.1"/>
    </source>
</evidence>
<sequence length="335" mass="36751">MHVSDIVEYWARFRRDDATGQWTHPDDRAVLAGQHSFNFDYPTCPYLGPVTSAKVVILGANGGYSPTETPKEFPDAEAFERYLGRIRDPEGADWSNVSPYYDRVNYGPLVYRGDAAWINASPYRSPRISAERDNQRLVRSLPSSVFLRRWLLEAVVPLAARGERLVVVKRPGLWRLPPEVRTAPGVLVDPAPISPQLTSAPWNAVQGFLTGRGPAPAAQPPSPQDPPRRSRTAAVVSPVAARRTPRGTETVAAGTAQSQVAPLMRVCEALGLTLLTPDAAWPGYGKVVHLGGARSIYLNRTNADVRSSPSEVAAWQRAGLGTVRPNNDRYLRVML</sequence>
<comment type="caution">
    <text evidence="2">The sequence shown here is derived from an EMBL/GenBank/DDBJ whole genome shotgun (WGS) entry which is preliminary data.</text>
</comment>
<evidence type="ECO:0000256" key="1">
    <source>
        <dbReference type="SAM" id="MobiDB-lite"/>
    </source>
</evidence>